<evidence type="ECO:0000313" key="2">
    <source>
        <dbReference type="EMBL" id="UGS26833.1"/>
    </source>
</evidence>
<name>A0ABY3RRV9_9MICO</name>
<proteinExistence type="predicted"/>
<feature type="compositionally biased region" description="Low complexity" evidence="1">
    <location>
        <begin position="416"/>
        <end position="427"/>
    </location>
</feature>
<organism evidence="2 3">
    <name type="scientific">Microbacterium resistens</name>
    <dbReference type="NCBI Taxonomy" id="156977"/>
    <lineage>
        <taxon>Bacteria</taxon>
        <taxon>Bacillati</taxon>
        <taxon>Actinomycetota</taxon>
        <taxon>Actinomycetes</taxon>
        <taxon>Micrococcales</taxon>
        <taxon>Microbacteriaceae</taxon>
        <taxon>Microbacterium</taxon>
    </lineage>
</organism>
<keyword evidence="2" id="KW-0238">DNA-binding</keyword>
<dbReference type="RefSeq" id="WP_231820395.1">
    <property type="nucleotide sequence ID" value="NZ_CP082781.1"/>
</dbReference>
<gene>
    <name evidence="2" type="ORF">K8F61_00940</name>
</gene>
<dbReference type="PANTHER" id="PTHR30528">
    <property type="entry name" value="CYTOPLASMIC PROTEIN"/>
    <property type="match status" value="1"/>
</dbReference>
<dbReference type="EMBL" id="CP082781">
    <property type="protein sequence ID" value="UGS26833.1"/>
    <property type="molecule type" value="Genomic_DNA"/>
</dbReference>
<dbReference type="GO" id="GO:0003677">
    <property type="term" value="F:DNA binding"/>
    <property type="evidence" value="ECO:0007669"/>
    <property type="project" value="UniProtKB-KW"/>
</dbReference>
<feature type="compositionally biased region" description="Basic and acidic residues" evidence="1">
    <location>
        <begin position="428"/>
        <end position="440"/>
    </location>
</feature>
<dbReference type="Proteomes" id="UP001199642">
    <property type="component" value="Chromosome"/>
</dbReference>
<sequence>MTDTLSSAEARRVALGAQGLSRRRPASPQARHLHTAMQRMGVLQIDSVNVFARSHYLPLFSRLGAYDPAVLDRAFLRPSSRYVEYLAHEATFVPADDWALWRFRMDDFRAKYGGDAYRGSPRTLDAVRAELRERGPSRPADIRGEAPRPRGPWWDWDEVKHALEFLWRVGEVAIAGRVGFERRYALAEDVIPAEVRAREIPREDAVRELVRRAVRAHGVGTAADIADYYRLRDRALVQRSLRDLEDAGEVRPVRVRGWERAGRALPAWIHAEAVLPRRIDATALLTPFDPVVWFRERALRAFELDYRIEIYTPAHKRRYGYYSLPVLVGDRIAARVDLKAERATETLRVQSAWWEPQARPAEDAPRIAEELRLAAAWQRLAHLSVSHWGDASDDLADALRVGGTVSRHAVDRRPPHSSGTPSGSPTASEDREPDDAAREVDDADETEPAA</sequence>
<dbReference type="PANTHER" id="PTHR30528:SF0">
    <property type="entry name" value="CYTOPLASMIC PROTEIN"/>
    <property type="match status" value="1"/>
</dbReference>
<evidence type="ECO:0000256" key="1">
    <source>
        <dbReference type="SAM" id="MobiDB-lite"/>
    </source>
</evidence>
<keyword evidence="3" id="KW-1185">Reference proteome</keyword>
<dbReference type="Pfam" id="PF06224">
    <property type="entry name" value="AlkZ-like"/>
    <property type="match status" value="1"/>
</dbReference>
<feature type="compositionally biased region" description="Acidic residues" evidence="1">
    <location>
        <begin position="441"/>
        <end position="450"/>
    </location>
</feature>
<dbReference type="InterPro" id="IPR009351">
    <property type="entry name" value="AlkZ-like"/>
</dbReference>
<feature type="region of interest" description="Disordered" evidence="1">
    <location>
        <begin position="406"/>
        <end position="450"/>
    </location>
</feature>
<protein>
    <submittedName>
        <fullName evidence="2">Winged helix DNA-binding domain-containing protein</fullName>
    </submittedName>
</protein>
<reference evidence="2 3" key="1">
    <citation type="submission" date="2023-01" db="EMBL/GenBank/DDBJ databases">
        <title>Characterization of estradiol degrading bacteria Microbacterium sp. MZT7 and reveal degrading genes through genome analysis.</title>
        <authorList>
            <person name="Hao P."/>
            <person name="Gao Y."/>
        </authorList>
    </citation>
    <scope>NUCLEOTIDE SEQUENCE [LARGE SCALE GENOMIC DNA]</scope>
    <source>
        <strain evidence="2 3">MZT7</strain>
    </source>
</reference>
<evidence type="ECO:0000313" key="3">
    <source>
        <dbReference type="Proteomes" id="UP001199642"/>
    </source>
</evidence>
<accession>A0ABY3RRV9</accession>